<comment type="caution">
    <text evidence="6">The sequence shown here is derived from an EMBL/GenBank/DDBJ whole genome shotgun (WGS) entry which is preliminary data.</text>
</comment>
<sequence>MADPAPAPDMVGKALALLTLLGDYPDGAPAAELARQAGFPLSTGHRLLGALVRDGFATFDQGTKRYKLGLRVFQLAQQVLRARGLTGLARPVLEEVSSVTKEATLLAVRDGEKQLYLYSIEGPQQVRVVGEAGKHGPLHCTSQGKVLVAFAEPSAREYLVENLPLTPAGPKAITSRSRFRQEIEEVRERGYALVDEEHEAGIRAISVPVLGHGQVAAAAVATAAPAFRMSLEELVAHVPTLNEAAKALSVLMALQ</sequence>
<evidence type="ECO:0000313" key="7">
    <source>
        <dbReference type="Proteomes" id="UP000535511"/>
    </source>
</evidence>
<dbReference type="PROSITE" id="PS51077">
    <property type="entry name" value="HTH_ICLR"/>
    <property type="match status" value="1"/>
</dbReference>
<dbReference type="InterPro" id="IPR050707">
    <property type="entry name" value="HTH_MetabolicPath_Reg"/>
</dbReference>
<protein>
    <submittedName>
        <fullName evidence="6">DNA-binding IclR family transcriptional regulator</fullName>
    </submittedName>
</protein>
<dbReference type="Pfam" id="PF01614">
    <property type="entry name" value="IclR_C"/>
    <property type="match status" value="1"/>
</dbReference>
<reference evidence="6 7" key="1">
    <citation type="submission" date="2020-07" db="EMBL/GenBank/DDBJ databases">
        <title>Sequencing the genomes of 1000 actinobacteria strains.</title>
        <authorList>
            <person name="Klenk H.-P."/>
        </authorList>
    </citation>
    <scope>NUCLEOTIDE SEQUENCE [LARGE SCALE GENOMIC DNA]</scope>
    <source>
        <strain evidence="6 7">DSM 21350</strain>
    </source>
</reference>
<dbReference type="GO" id="GO:0003677">
    <property type="term" value="F:DNA binding"/>
    <property type="evidence" value="ECO:0007669"/>
    <property type="project" value="UniProtKB-KW"/>
</dbReference>
<feature type="domain" description="HTH iclR-type" evidence="4">
    <location>
        <begin position="8"/>
        <end position="70"/>
    </location>
</feature>
<dbReference type="InterPro" id="IPR005471">
    <property type="entry name" value="Tscrpt_reg_IclR_N"/>
</dbReference>
<evidence type="ECO:0000259" key="4">
    <source>
        <dbReference type="PROSITE" id="PS51077"/>
    </source>
</evidence>
<accession>A0A7Y9JBM9</accession>
<gene>
    <name evidence="6" type="ORF">BJZ21_003050</name>
</gene>
<keyword evidence="1" id="KW-0805">Transcription regulation</keyword>
<evidence type="ECO:0000256" key="3">
    <source>
        <dbReference type="ARBA" id="ARBA00023163"/>
    </source>
</evidence>
<dbReference type="PROSITE" id="PS51078">
    <property type="entry name" value="ICLR_ED"/>
    <property type="match status" value="1"/>
</dbReference>
<dbReference type="PANTHER" id="PTHR30136">
    <property type="entry name" value="HELIX-TURN-HELIX TRANSCRIPTIONAL REGULATOR, ICLR FAMILY"/>
    <property type="match status" value="1"/>
</dbReference>
<dbReference type="AlphaFoldDB" id="A0A7Y9JBM9"/>
<dbReference type="SUPFAM" id="SSF46785">
    <property type="entry name" value="Winged helix' DNA-binding domain"/>
    <property type="match status" value="1"/>
</dbReference>
<dbReference type="InterPro" id="IPR029016">
    <property type="entry name" value="GAF-like_dom_sf"/>
</dbReference>
<evidence type="ECO:0000256" key="1">
    <source>
        <dbReference type="ARBA" id="ARBA00023015"/>
    </source>
</evidence>
<dbReference type="GO" id="GO:0045892">
    <property type="term" value="P:negative regulation of DNA-templated transcription"/>
    <property type="evidence" value="ECO:0007669"/>
    <property type="project" value="TreeGrafter"/>
</dbReference>
<keyword evidence="3" id="KW-0804">Transcription</keyword>
<proteinExistence type="predicted"/>
<name>A0A7Y9JBM9_9ACTN</name>
<dbReference type="Proteomes" id="UP000535511">
    <property type="component" value="Unassembled WGS sequence"/>
</dbReference>
<dbReference type="Pfam" id="PF09339">
    <property type="entry name" value="HTH_IclR"/>
    <property type="match status" value="1"/>
</dbReference>
<dbReference type="RefSeq" id="WP_218851511.1">
    <property type="nucleotide sequence ID" value="NZ_JACCBG010000001.1"/>
</dbReference>
<evidence type="ECO:0000259" key="5">
    <source>
        <dbReference type="PROSITE" id="PS51078"/>
    </source>
</evidence>
<dbReference type="SMART" id="SM00346">
    <property type="entry name" value="HTH_ICLR"/>
    <property type="match status" value="1"/>
</dbReference>
<dbReference type="Gene3D" id="1.10.10.10">
    <property type="entry name" value="Winged helix-like DNA-binding domain superfamily/Winged helix DNA-binding domain"/>
    <property type="match status" value="1"/>
</dbReference>
<dbReference type="Gene3D" id="3.30.450.40">
    <property type="match status" value="1"/>
</dbReference>
<dbReference type="InterPro" id="IPR036388">
    <property type="entry name" value="WH-like_DNA-bd_sf"/>
</dbReference>
<dbReference type="SUPFAM" id="SSF55781">
    <property type="entry name" value="GAF domain-like"/>
    <property type="match status" value="1"/>
</dbReference>
<dbReference type="GO" id="GO:0003700">
    <property type="term" value="F:DNA-binding transcription factor activity"/>
    <property type="evidence" value="ECO:0007669"/>
    <property type="project" value="TreeGrafter"/>
</dbReference>
<organism evidence="6 7">
    <name type="scientific">Nocardioides panaciterrulae</name>
    <dbReference type="NCBI Taxonomy" id="661492"/>
    <lineage>
        <taxon>Bacteria</taxon>
        <taxon>Bacillati</taxon>
        <taxon>Actinomycetota</taxon>
        <taxon>Actinomycetes</taxon>
        <taxon>Propionibacteriales</taxon>
        <taxon>Nocardioidaceae</taxon>
        <taxon>Nocardioides</taxon>
    </lineage>
</organism>
<feature type="domain" description="IclR-ED" evidence="5">
    <location>
        <begin position="71"/>
        <end position="254"/>
    </location>
</feature>
<dbReference type="PANTHER" id="PTHR30136:SF35">
    <property type="entry name" value="HTH-TYPE TRANSCRIPTIONAL REGULATOR RV1719"/>
    <property type="match status" value="1"/>
</dbReference>
<evidence type="ECO:0000313" key="6">
    <source>
        <dbReference type="EMBL" id="NYD42967.1"/>
    </source>
</evidence>
<evidence type="ECO:0000256" key="2">
    <source>
        <dbReference type="ARBA" id="ARBA00023125"/>
    </source>
</evidence>
<dbReference type="InterPro" id="IPR014757">
    <property type="entry name" value="Tscrpt_reg_IclR_C"/>
</dbReference>
<dbReference type="EMBL" id="JACCBG010000001">
    <property type="protein sequence ID" value="NYD42967.1"/>
    <property type="molecule type" value="Genomic_DNA"/>
</dbReference>
<keyword evidence="2 6" id="KW-0238">DNA-binding</keyword>
<dbReference type="InterPro" id="IPR036390">
    <property type="entry name" value="WH_DNA-bd_sf"/>
</dbReference>
<keyword evidence="7" id="KW-1185">Reference proteome</keyword>